<proteinExistence type="inferred from homology"/>
<dbReference type="AlphaFoldDB" id="A0A4P7D0Y2"/>
<evidence type="ECO:0000313" key="12">
    <source>
        <dbReference type="Proteomes" id="UP000295727"/>
    </source>
</evidence>
<evidence type="ECO:0000259" key="10">
    <source>
        <dbReference type="PROSITE" id="PS50928"/>
    </source>
</evidence>
<dbReference type="Gene3D" id="1.10.3720.10">
    <property type="entry name" value="MetI-like"/>
    <property type="match status" value="1"/>
</dbReference>
<keyword evidence="8 9" id="KW-0472">Membrane</keyword>
<keyword evidence="3 9" id="KW-0813">Transport</keyword>
<gene>
    <name evidence="11" type="ORF">E1956_34770</name>
</gene>
<evidence type="ECO:0000256" key="7">
    <source>
        <dbReference type="ARBA" id="ARBA00022989"/>
    </source>
</evidence>
<dbReference type="InterPro" id="IPR010065">
    <property type="entry name" value="AA_ABC_transptr_permease_3TM"/>
</dbReference>
<evidence type="ECO:0000256" key="2">
    <source>
        <dbReference type="ARBA" id="ARBA00010072"/>
    </source>
</evidence>
<evidence type="ECO:0000256" key="8">
    <source>
        <dbReference type="ARBA" id="ARBA00023136"/>
    </source>
</evidence>
<dbReference type="GO" id="GO:0043190">
    <property type="term" value="C:ATP-binding cassette (ABC) transporter complex"/>
    <property type="evidence" value="ECO:0007669"/>
    <property type="project" value="InterPro"/>
</dbReference>
<feature type="domain" description="ABC transmembrane type-1" evidence="10">
    <location>
        <begin position="23"/>
        <end position="224"/>
    </location>
</feature>
<dbReference type="NCBIfam" id="TIGR01726">
    <property type="entry name" value="HEQRo_perm_3TM"/>
    <property type="match status" value="1"/>
</dbReference>
<keyword evidence="7 9" id="KW-1133">Transmembrane helix</keyword>
<feature type="transmembrane region" description="Helical" evidence="9">
    <location>
        <begin position="202"/>
        <end position="226"/>
    </location>
</feature>
<keyword evidence="6 9" id="KW-0812">Transmembrane</keyword>
<evidence type="ECO:0000256" key="1">
    <source>
        <dbReference type="ARBA" id="ARBA00004429"/>
    </source>
</evidence>
<comment type="similarity">
    <text evidence="2">Belongs to the binding-protein-dependent transport system permease family. HisMQ subfamily.</text>
</comment>
<reference evidence="11 12" key="1">
    <citation type="submission" date="2019-03" db="EMBL/GenBank/DDBJ databases">
        <title>Paraburkholderia sp. 7MH5, isolated from subtropical forest soil.</title>
        <authorList>
            <person name="Gao Z.-H."/>
            <person name="Qiu L.-H."/>
        </authorList>
    </citation>
    <scope>NUCLEOTIDE SEQUENCE [LARGE SCALE GENOMIC DNA]</scope>
    <source>
        <strain evidence="11 12">7MH5</strain>
    </source>
</reference>
<dbReference type="CDD" id="cd06261">
    <property type="entry name" value="TM_PBP2"/>
    <property type="match status" value="1"/>
</dbReference>
<sequence length="239" mass="25746">MFESIALLGFGQGSWGLALLQGAFVTIALALCCLPFGLALGLLVAMGSRSRSTLARGTAYGFSTVFRGLPELLTLFLVYYGFEIAVEQIFAAAHIDADVSINPFFAAFVALSVVLAAFSSEVWLGAFKSIPKGQYEAAHALGLSKAKTFFSIVLPQLLRIALPGLSNNWLTLLKDTALVSTISLVDVMRQTNLAVSETKEPILFYGAACAIYLFFSALSGRLFAFAEHHFGRGHHRARV</sequence>
<dbReference type="GO" id="GO:0022857">
    <property type="term" value="F:transmembrane transporter activity"/>
    <property type="evidence" value="ECO:0007669"/>
    <property type="project" value="InterPro"/>
</dbReference>
<dbReference type="PANTHER" id="PTHR30133:SF2">
    <property type="entry name" value="ARGININE ABC TRANSPORTER PERMEASE PROTEIN ARTQ"/>
    <property type="match status" value="1"/>
</dbReference>
<organism evidence="11 12">
    <name type="scientific">Paraburkholderia pallida</name>
    <dbReference type="NCBI Taxonomy" id="2547399"/>
    <lineage>
        <taxon>Bacteria</taxon>
        <taxon>Pseudomonadati</taxon>
        <taxon>Pseudomonadota</taxon>
        <taxon>Betaproteobacteria</taxon>
        <taxon>Burkholderiales</taxon>
        <taxon>Burkholderiaceae</taxon>
        <taxon>Paraburkholderia</taxon>
    </lineage>
</organism>
<protein>
    <submittedName>
        <fullName evidence="11">ABC transporter permease subunit</fullName>
    </submittedName>
</protein>
<dbReference type="RefSeq" id="WP_134757713.1">
    <property type="nucleotide sequence ID" value="NZ_CP038150.1"/>
</dbReference>
<evidence type="ECO:0000256" key="5">
    <source>
        <dbReference type="ARBA" id="ARBA00022519"/>
    </source>
</evidence>
<feature type="transmembrane region" description="Helical" evidence="9">
    <location>
        <begin position="20"/>
        <end position="47"/>
    </location>
</feature>
<keyword evidence="5" id="KW-0997">Cell inner membrane</keyword>
<dbReference type="InterPro" id="IPR051613">
    <property type="entry name" value="ABC_transp_permease_HisMQ"/>
</dbReference>
<name>A0A4P7D0Y2_9BURK</name>
<feature type="transmembrane region" description="Helical" evidence="9">
    <location>
        <begin position="59"/>
        <end position="82"/>
    </location>
</feature>
<evidence type="ECO:0000256" key="3">
    <source>
        <dbReference type="ARBA" id="ARBA00022448"/>
    </source>
</evidence>
<comment type="subcellular location">
    <subcellularLocation>
        <location evidence="1">Cell inner membrane</location>
        <topology evidence="1">Multi-pass membrane protein</topology>
    </subcellularLocation>
    <subcellularLocation>
        <location evidence="9">Cell membrane</location>
        <topology evidence="9">Multi-pass membrane protein</topology>
    </subcellularLocation>
</comment>
<dbReference type="OrthoDB" id="7026155at2"/>
<evidence type="ECO:0000256" key="9">
    <source>
        <dbReference type="RuleBase" id="RU363032"/>
    </source>
</evidence>
<dbReference type="PANTHER" id="PTHR30133">
    <property type="entry name" value="CATIONIC AMINO ACID TRANSPORTER, MEMBRANE COMPONENT"/>
    <property type="match status" value="1"/>
</dbReference>
<dbReference type="InterPro" id="IPR035906">
    <property type="entry name" value="MetI-like_sf"/>
</dbReference>
<dbReference type="Pfam" id="PF00528">
    <property type="entry name" value="BPD_transp_1"/>
    <property type="match status" value="1"/>
</dbReference>
<evidence type="ECO:0000313" key="11">
    <source>
        <dbReference type="EMBL" id="QBR02259.1"/>
    </source>
</evidence>
<dbReference type="InterPro" id="IPR000515">
    <property type="entry name" value="MetI-like"/>
</dbReference>
<dbReference type="KEGG" id="ppai:E1956_34770"/>
<dbReference type="PROSITE" id="PS50928">
    <property type="entry name" value="ABC_TM1"/>
    <property type="match status" value="1"/>
</dbReference>
<dbReference type="EMBL" id="CP038150">
    <property type="protein sequence ID" value="QBR02259.1"/>
    <property type="molecule type" value="Genomic_DNA"/>
</dbReference>
<feature type="transmembrane region" description="Helical" evidence="9">
    <location>
        <begin position="102"/>
        <end position="127"/>
    </location>
</feature>
<keyword evidence="12" id="KW-1185">Reference proteome</keyword>
<dbReference type="Proteomes" id="UP000295727">
    <property type="component" value="Chromosome 3"/>
</dbReference>
<keyword evidence="4" id="KW-1003">Cell membrane</keyword>
<accession>A0A4P7D0Y2</accession>
<dbReference type="SUPFAM" id="SSF161098">
    <property type="entry name" value="MetI-like"/>
    <property type="match status" value="1"/>
</dbReference>
<evidence type="ECO:0000256" key="6">
    <source>
        <dbReference type="ARBA" id="ARBA00022692"/>
    </source>
</evidence>
<evidence type="ECO:0000256" key="4">
    <source>
        <dbReference type="ARBA" id="ARBA00022475"/>
    </source>
</evidence>